<reference evidence="2 3" key="1">
    <citation type="submission" date="2013-02" db="EMBL/GenBank/DDBJ databases">
        <authorList>
            <person name="Harkins D.M."/>
            <person name="Durkin A.S."/>
            <person name="Brinkac L.M."/>
            <person name="Haft D.H."/>
            <person name="Selengut J.D."/>
            <person name="Sanka R."/>
            <person name="DePew J."/>
            <person name="Purushe J."/>
            <person name="Tulsiani S.M."/>
            <person name="Graham G.C."/>
            <person name="Burns M.-A."/>
            <person name="Dohnt M.F."/>
            <person name="Smythe L.D."/>
            <person name="McKay D.B."/>
            <person name="Craig S.B."/>
            <person name="Vinetz J.M."/>
            <person name="Sutton G.G."/>
            <person name="Nierman W.C."/>
            <person name="Fouts D.E."/>
        </authorList>
    </citation>
    <scope>NUCLEOTIDE SEQUENCE [LARGE SCALE GENOMIC DNA]</scope>
    <source>
        <strain evidence="2 3">LT2050</strain>
    </source>
</reference>
<gene>
    <name evidence="2" type="ORF">LEP1GSC150_5367</name>
</gene>
<keyword evidence="1" id="KW-0812">Transmembrane</keyword>
<comment type="caution">
    <text evidence="2">The sequence shown here is derived from an EMBL/GenBank/DDBJ whole genome shotgun (WGS) entry which is preliminary data.</text>
</comment>
<dbReference type="Proteomes" id="UP000011778">
    <property type="component" value="Unassembled WGS sequence"/>
</dbReference>
<keyword evidence="1" id="KW-1133">Transmembrane helix</keyword>
<evidence type="ECO:0000313" key="3">
    <source>
        <dbReference type="Proteomes" id="UP000011778"/>
    </source>
</evidence>
<dbReference type="EMBL" id="AFMD02000010">
    <property type="protein sequence ID" value="EMG24250.1"/>
    <property type="molecule type" value="Genomic_DNA"/>
</dbReference>
<keyword evidence="1" id="KW-0472">Membrane</keyword>
<evidence type="ECO:0000256" key="1">
    <source>
        <dbReference type="SAM" id="Phobius"/>
    </source>
</evidence>
<proteinExistence type="predicted"/>
<accession>M3GFP3</accession>
<name>M3GFP3_LEPIT</name>
<organism evidence="2 3">
    <name type="scientific">Leptospira interrogans serovar Copenhageni str. LT2050</name>
    <dbReference type="NCBI Taxonomy" id="1001598"/>
    <lineage>
        <taxon>Bacteria</taxon>
        <taxon>Pseudomonadati</taxon>
        <taxon>Spirochaetota</taxon>
        <taxon>Spirochaetia</taxon>
        <taxon>Leptospirales</taxon>
        <taxon>Leptospiraceae</taxon>
        <taxon>Leptospira</taxon>
    </lineage>
</organism>
<sequence>MMTAEALSETIDVIDSPPTFYTQYGNLIPWLMLFLTGIYYLNLLIGIRRGKSS</sequence>
<evidence type="ECO:0000313" key="2">
    <source>
        <dbReference type="EMBL" id="EMG24250.1"/>
    </source>
</evidence>
<protein>
    <submittedName>
        <fullName evidence="2">Uncharacterized protein</fullName>
    </submittedName>
</protein>
<dbReference type="AlphaFoldDB" id="M3GFP3"/>
<feature type="transmembrane region" description="Helical" evidence="1">
    <location>
        <begin position="27"/>
        <end position="47"/>
    </location>
</feature>